<dbReference type="InterPro" id="IPR002403">
    <property type="entry name" value="Cyt_P450_E_grp-IV"/>
</dbReference>
<name>A0A6P8BXM9_PUNGR</name>
<evidence type="ECO:0000256" key="1">
    <source>
        <dbReference type="ARBA" id="ARBA00001971"/>
    </source>
</evidence>
<sequence>MELFIPALALILILPSLLLIKIRTKPAWQNLPPGRSGWPFLGETMEFVRANWEGCADKFVRDRVQKYNSTVFRTSLMGEPVAVLCGAAGNKFMFSNEGTKVARWWPDSFRRLIGRSLPLLTGVEAIARRKLLMAGFLNVESLKKCVPTMDELTRRYLMTHWEGSLQSIFPLINEGKEELQVHPSVKPYMFELACRLFMSITEPELLSRLFDQFNIFLKGLVEFSLNIPGTRFYHAMRAADTLRRELRALVKHRRVELERKVASSEQDLLSYLLVNADGDGNFMSEEEIINHMLAVLIAEYDTLSSAISLLMKYLGELPRVYEQVLQEQMEIARSKAPGELLIWEDLQRMKYSWNVISEVLRIAPPVAGTFREALVDITFEGYTIPKGWKLYWSAAYTHKDPSCYPNAMEFDESRFEGTGPPPFSYATFGGGPRMCMGIEFVRLAILIFLHNLV</sequence>
<dbReference type="GO" id="GO:0020037">
    <property type="term" value="F:heme binding"/>
    <property type="evidence" value="ECO:0007669"/>
    <property type="project" value="InterPro"/>
</dbReference>
<keyword evidence="6" id="KW-0472">Membrane</keyword>
<keyword evidence="5 9" id="KW-0479">Metal-binding</keyword>
<dbReference type="GeneID" id="116188641"/>
<evidence type="ECO:0000256" key="2">
    <source>
        <dbReference type="ARBA" id="ARBA00004167"/>
    </source>
</evidence>
<evidence type="ECO:0000256" key="7">
    <source>
        <dbReference type="ARBA" id="ARBA00023002"/>
    </source>
</evidence>
<dbReference type="PRINTS" id="PR00385">
    <property type="entry name" value="P450"/>
</dbReference>
<dbReference type="RefSeq" id="XP_031373983.1">
    <property type="nucleotide sequence ID" value="XM_031518123.1"/>
</dbReference>
<evidence type="ECO:0000313" key="13">
    <source>
        <dbReference type="RefSeq" id="XP_031373983.1"/>
    </source>
</evidence>
<keyword evidence="4" id="KW-0812">Transmembrane</keyword>
<reference evidence="13" key="2">
    <citation type="submission" date="2025-08" db="UniProtKB">
        <authorList>
            <consortium name="RefSeq"/>
        </authorList>
    </citation>
    <scope>IDENTIFICATION</scope>
    <source>
        <tissue evidence="13">Leaf</tissue>
    </source>
</reference>
<dbReference type="SUPFAM" id="SSF48264">
    <property type="entry name" value="Cytochrome P450"/>
    <property type="match status" value="1"/>
</dbReference>
<gene>
    <name evidence="13" type="primary">LOC116188641</name>
</gene>
<reference evidence="12" key="1">
    <citation type="journal article" date="2020" name="Plant Biotechnol. J.">
        <title>The pomegranate (Punica granatum L.) draft genome dissects genetic divergence between soft- and hard-seeded cultivars.</title>
        <authorList>
            <person name="Luo X."/>
            <person name="Li H."/>
            <person name="Wu Z."/>
            <person name="Yao W."/>
            <person name="Zhao P."/>
            <person name="Cao D."/>
            <person name="Yu H."/>
            <person name="Li K."/>
            <person name="Poudel K."/>
            <person name="Zhao D."/>
            <person name="Zhang F."/>
            <person name="Xia X."/>
            <person name="Chen L."/>
            <person name="Wang Q."/>
            <person name="Jing D."/>
            <person name="Cao S."/>
        </authorList>
    </citation>
    <scope>NUCLEOTIDE SEQUENCE [LARGE SCALE GENOMIC DNA]</scope>
    <source>
        <strain evidence="12">cv. Tunisia</strain>
    </source>
</reference>
<evidence type="ECO:0000256" key="6">
    <source>
        <dbReference type="ARBA" id="ARBA00022989"/>
    </source>
</evidence>
<dbReference type="Proteomes" id="UP000515151">
    <property type="component" value="Chromosome 8"/>
</dbReference>
<feature type="chain" id="PRO_5027724268" evidence="11">
    <location>
        <begin position="25"/>
        <end position="453"/>
    </location>
</feature>
<keyword evidence="6" id="KW-1133">Transmembrane helix</keyword>
<comment type="similarity">
    <text evidence="3 10">Belongs to the cytochrome P450 family.</text>
</comment>
<evidence type="ECO:0000256" key="11">
    <source>
        <dbReference type="SAM" id="SignalP"/>
    </source>
</evidence>
<keyword evidence="7 10" id="KW-0560">Oxidoreductase</keyword>
<dbReference type="FunFam" id="1.10.630.10:FF:000022">
    <property type="entry name" value="Taxadiene 5-alpha hydroxylase"/>
    <property type="match status" value="1"/>
</dbReference>
<dbReference type="GO" id="GO:0016125">
    <property type="term" value="P:sterol metabolic process"/>
    <property type="evidence" value="ECO:0007669"/>
    <property type="project" value="TreeGrafter"/>
</dbReference>
<dbReference type="AlphaFoldDB" id="A0A6P8BXM9"/>
<comment type="cofactor">
    <cofactor evidence="1 9">
        <name>heme</name>
        <dbReference type="ChEBI" id="CHEBI:30413"/>
    </cofactor>
</comment>
<dbReference type="GO" id="GO:0004497">
    <property type="term" value="F:monooxygenase activity"/>
    <property type="evidence" value="ECO:0007669"/>
    <property type="project" value="UniProtKB-KW"/>
</dbReference>
<comment type="subcellular location">
    <subcellularLocation>
        <location evidence="2">Membrane</location>
        <topology evidence="2">Single-pass membrane protein</topology>
    </subcellularLocation>
</comment>
<dbReference type="GO" id="GO:0016020">
    <property type="term" value="C:membrane"/>
    <property type="evidence" value="ECO:0007669"/>
    <property type="project" value="UniProtKB-SubCell"/>
</dbReference>
<dbReference type="PANTHER" id="PTHR24286">
    <property type="entry name" value="CYTOCHROME P450 26"/>
    <property type="match status" value="1"/>
</dbReference>
<feature type="signal peptide" evidence="11">
    <location>
        <begin position="1"/>
        <end position="24"/>
    </location>
</feature>
<keyword evidence="10" id="KW-0503">Monooxygenase</keyword>
<feature type="binding site" description="axial binding residue" evidence="9">
    <location>
        <position position="435"/>
    </location>
    <ligand>
        <name>heme</name>
        <dbReference type="ChEBI" id="CHEBI:30413"/>
    </ligand>
    <ligandPart>
        <name>Fe</name>
        <dbReference type="ChEBI" id="CHEBI:18248"/>
    </ligandPart>
</feature>
<evidence type="ECO:0000313" key="12">
    <source>
        <dbReference type="Proteomes" id="UP000515151"/>
    </source>
</evidence>
<accession>A0A6P8BXM9</accession>
<dbReference type="PRINTS" id="PR00465">
    <property type="entry name" value="EP450IV"/>
</dbReference>
<evidence type="ECO:0000256" key="8">
    <source>
        <dbReference type="ARBA" id="ARBA00023004"/>
    </source>
</evidence>
<dbReference type="InterPro" id="IPR017972">
    <property type="entry name" value="Cyt_P450_CS"/>
</dbReference>
<dbReference type="InterPro" id="IPR036396">
    <property type="entry name" value="Cyt_P450_sf"/>
</dbReference>
<evidence type="ECO:0000256" key="4">
    <source>
        <dbReference type="ARBA" id="ARBA00022692"/>
    </source>
</evidence>
<dbReference type="InterPro" id="IPR001128">
    <property type="entry name" value="Cyt_P450"/>
</dbReference>
<dbReference type="Pfam" id="PF00067">
    <property type="entry name" value="p450"/>
    <property type="match status" value="1"/>
</dbReference>
<dbReference type="Gene3D" id="1.10.630.10">
    <property type="entry name" value="Cytochrome P450"/>
    <property type="match status" value="1"/>
</dbReference>
<evidence type="ECO:0000256" key="9">
    <source>
        <dbReference type="PIRSR" id="PIRSR602403-1"/>
    </source>
</evidence>
<dbReference type="PANTHER" id="PTHR24286:SF209">
    <property type="entry name" value="BETA-AMYRIN 28-OXIDASE-LIKE"/>
    <property type="match status" value="1"/>
</dbReference>
<dbReference type="GO" id="GO:0005506">
    <property type="term" value="F:iron ion binding"/>
    <property type="evidence" value="ECO:0007669"/>
    <property type="project" value="InterPro"/>
</dbReference>
<proteinExistence type="inferred from homology"/>
<protein>
    <submittedName>
        <fullName evidence="13">Beta-amyrin 28-monooxygenase-like isoform X1</fullName>
    </submittedName>
</protein>
<dbReference type="CDD" id="cd11043">
    <property type="entry name" value="CYP90-like"/>
    <property type="match status" value="1"/>
</dbReference>
<dbReference type="PROSITE" id="PS00086">
    <property type="entry name" value="CYTOCHROME_P450"/>
    <property type="match status" value="1"/>
</dbReference>
<keyword evidence="12" id="KW-1185">Reference proteome</keyword>
<keyword evidence="8 9" id="KW-0408">Iron</keyword>
<keyword evidence="9 10" id="KW-0349">Heme</keyword>
<evidence type="ECO:0000256" key="10">
    <source>
        <dbReference type="RuleBase" id="RU000461"/>
    </source>
</evidence>
<keyword evidence="11" id="KW-0732">Signal</keyword>
<dbReference type="OrthoDB" id="1372046at2759"/>
<organism evidence="12 13">
    <name type="scientific">Punica granatum</name>
    <name type="common">Pomegranate</name>
    <dbReference type="NCBI Taxonomy" id="22663"/>
    <lineage>
        <taxon>Eukaryota</taxon>
        <taxon>Viridiplantae</taxon>
        <taxon>Streptophyta</taxon>
        <taxon>Embryophyta</taxon>
        <taxon>Tracheophyta</taxon>
        <taxon>Spermatophyta</taxon>
        <taxon>Magnoliopsida</taxon>
        <taxon>eudicotyledons</taxon>
        <taxon>Gunneridae</taxon>
        <taxon>Pentapetalae</taxon>
        <taxon>rosids</taxon>
        <taxon>malvids</taxon>
        <taxon>Myrtales</taxon>
        <taxon>Lythraceae</taxon>
        <taxon>Punica</taxon>
    </lineage>
</organism>
<dbReference type="GO" id="GO:0016705">
    <property type="term" value="F:oxidoreductase activity, acting on paired donors, with incorporation or reduction of molecular oxygen"/>
    <property type="evidence" value="ECO:0007669"/>
    <property type="project" value="InterPro"/>
</dbReference>
<evidence type="ECO:0000256" key="3">
    <source>
        <dbReference type="ARBA" id="ARBA00010617"/>
    </source>
</evidence>
<evidence type="ECO:0000256" key="5">
    <source>
        <dbReference type="ARBA" id="ARBA00022723"/>
    </source>
</evidence>